<feature type="binding site" evidence="2">
    <location>
        <position position="68"/>
    </location>
    <ligand>
        <name>substrate</name>
    </ligand>
</feature>
<evidence type="ECO:0000259" key="3">
    <source>
        <dbReference type="Pfam" id="PF17836"/>
    </source>
</evidence>
<dbReference type="PANTHER" id="PTHR43300">
    <property type="entry name" value="ACETYLTRANSFERASE"/>
    <property type="match status" value="1"/>
</dbReference>
<protein>
    <submittedName>
        <fullName evidence="4">Acetyltransferase</fullName>
    </submittedName>
</protein>
<comment type="caution">
    <text evidence="4">The sequence shown here is derived from an EMBL/GenBank/DDBJ whole genome shotgun (WGS) entry which is preliminary data.</text>
</comment>
<dbReference type="InterPro" id="IPR001451">
    <property type="entry name" value="Hexapep"/>
</dbReference>
<keyword evidence="4" id="KW-0808">Transferase</keyword>
<dbReference type="SUPFAM" id="SSF51161">
    <property type="entry name" value="Trimeric LpxA-like enzymes"/>
    <property type="match status" value="1"/>
</dbReference>
<feature type="binding site" evidence="2">
    <location>
        <position position="144"/>
    </location>
    <ligand>
        <name>acetyl-CoA</name>
        <dbReference type="ChEBI" id="CHEBI:57288"/>
    </ligand>
</feature>
<name>A0A2U1K549_9BACI</name>
<dbReference type="Pfam" id="PF00132">
    <property type="entry name" value="Hexapep"/>
    <property type="match status" value="1"/>
</dbReference>
<dbReference type="InterPro" id="IPR011004">
    <property type="entry name" value="Trimer_LpxA-like_sf"/>
</dbReference>
<organism evidence="4 5">
    <name type="scientific">Pueribacillus theae</name>
    <dbReference type="NCBI Taxonomy" id="2171751"/>
    <lineage>
        <taxon>Bacteria</taxon>
        <taxon>Bacillati</taxon>
        <taxon>Bacillota</taxon>
        <taxon>Bacilli</taxon>
        <taxon>Bacillales</taxon>
        <taxon>Bacillaceae</taxon>
        <taxon>Pueribacillus</taxon>
    </lineage>
</organism>
<feature type="active site" description="Proton acceptor" evidence="1">
    <location>
        <position position="135"/>
    </location>
</feature>
<evidence type="ECO:0000313" key="5">
    <source>
        <dbReference type="Proteomes" id="UP000245998"/>
    </source>
</evidence>
<dbReference type="Pfam" id="PF17836">
    <property type="entry name" value="PglD_N"/>
    <property type="match status" value="1"/>
</dbReference>
<dbReference type="GO" id="GO:0016740">
    <property type="term" value="F:transferase activity"/>
    <property type="evidence" value="ECO:0007669"/>
    <property type="project" value="UniProtKB-KW"/>
</dbReference>
<reference evidence="4 5" key="1">
    <citation type="submission" date="2018-04" db="EMBL/GenBank/DDBJ databases">
        <title>Camelliibacillus theae gen. nov., sp. nov., isolated from Pu'er tea.</title>
        <authorList>
            <person name="Niu L."/>
        </authorList>
    </citation>
    <scope>NUCLEOTIDE SEQUENCE [LARGE SCALE GENOMIC DNA]</scope>
    <source>
        <strain evidence="4 5">T8</strain>
    </source>
</reference>
<dbReference type="InterPro" id="IPR050179">
    <property type="entry name" value="Trans_hexapeptide_repeat"/>
</dbReference>
<dbReference type="Proteomes" id="UP000245998">
    <property type="component" value="Unassembled WGS sequence"/>
</dbReference>
<dbReference type="RefSeq" id="WP_116553850.1">
    <property type="nucleotide sequence ID" value="NZ_QCZG01000007.1"/>
</dbReference>
<feature type="site" description="Increases basicity of active site His" evidence="1">
    <location>
        <position position="136"/>
    </location>
</feature>
<evidence type="ECO:0000256" key="2">
    <source>
        <dbReference type="PIRSR" id="PIRSR620019-2"/>
    </source>
</evidence>
<dbReference type="PANTHER" id="PTHR43300:SF7">
    <property type="entry name" value="UDP-N-ACETYLBACILLOSAMINE N-ACETYLTRANSFERASE"/>
    <property type="match status" value="1"/>
</dbReference>
<evidence type="ECO:0000256" key="1">
    <source>
        <dbReference type="PIRSR" id="PIRSR620019-1"/>
    </source>
</evidence>
<dbReference type="InterPro" id="IPR041561">
    <property type="entry name" value="PglD_N"/>
</dbReference>
<dbReference type="InterPro" id="IPR020019">
    <property type="entry name" value="AcTrfase_PglD-like"/>
</dbReference>
<dbReference type="AlphaFoldDB" id="A0A2U1K549"/>
<dbReference type="Gene3D" id="3.40.50.20">
    <property type="match status" value="1"/>
</dbReference>
<proteinExistence type="predicted"/>
<dbReference type="EMBL" id="QCZG01000007">
    <property type="protein sequence ID" value="PWA12646.1"/>
    <property type="molecule type" value="Genomic_DNA"/>
</dbReference>
<dbReference type="OrthoDB" id="9794407at2"/>
<evidence type="ECO:0000313" key="4">
    <source>
        <dbReference type="EMBL" id="PWA12646.1"/>
    </source>
</evidence>
<feature type="domain" description="PglD N-terminal" evidence="3">
    <location>
        <begin position="3"/>
        <end position="78"/>
    </location>
</feature>
<accession>A0A2U1K549</accession>
<dbReference type="CDD" id="cd03360">
    <property type="entry name" value="LbH_AT_putative"/>
    <property type="match status" value="1"/>
</dbReference>
<dbReference type="NCBIfam" id="TIGR03570">
    <property type="entry name" value="NeuD_NnaD"/>
    <property type="match status" value="1"/>
</dbReference>
<dbReference type="Gene3D" id="2.160.10.10">
    <property type="entry name" value="Hexapeptide repeat proteins"/>
    <property type="match status" value="1"/>
</dbReference>
<keyword evidence="5" id="KW-1185">Reference proteome</keyword>
<gene>
    <name evidence="4" type="ORF">DCC39_05340</name>
</gene>
<sequence length="222" mass="23503">MEKVILIGAGGHSKVIQDSLNQMRDLELYAILDDAFRQTIEKDGIMYAPTDFLNTINRSDYKFCLAIGSNSVRKKLFGTLNIPLTRYLSVIHPHATISPSARIGHGTVVMAGVVINADATIGNHCIINTGSVVEHDNRVGDFAHISPNATLAGSVAVLEGAHVGAGATVIQGMRIGSWSTIGAGAVVVKNVESNVIAAGVPAQVIKRNETMNEMSGLDEARS</sequence>